<evidence type="ECO:0000313" key="8">
    <source>
        <dbReference type="Proteomes" id="UP000054053"/>
    </source>
</evidence>
<dbReference type="Gene3D" id="3.20.20.80">
    <property type="entry name" value="Glycosidases"/>
    <property type="match status" value="1"/>
</dbReference>
<keyword evidence="7" id="KW-1185">Reference proteome</keyword>
<dbReference type="SMART" id="SM00636">
    <property type="entry name" value="Glyco_18"/>
    <property type="match status" value="1"/>
</dbReference>
<dbReference type="PANTHER" id="PTHR11177">
    <property type="entry name" value="CHITINASE"/>
    <property type="match status" value="1"/>
</dbReference>
<evidence type="ECO:0000313" key="6">
    <source>
        <dbReference type="EMBL" id="QUC18999.1"/>
    </source>
</evidence>
<evidence type="ECO:0000259" key="4">
    <source>
        <dbReference type="PROSITE" id="PS51910"/>
    </source>
</evidence>
<reference evidence="5" key="1">
    <citation type="journal article" date="2016" name="Genome Announc.">
        <title>Genome Sequence of Ustilaginoidea virens IPU010, a Rice Pathogenic Fungus Causing False Smut.</title>
        <authorList>
            <person name="Kumagai T."/>
            <person name="Ishii T."/>
            <person name="Terai G."/>
            <person name="Umemura M."/>
            <person name="Machida M."/>
            <person name="Asai K."/>
        </authorList>
    </citation>
    <scope>NUCLEOTIDE SEQUENCE [LARGE SCALE GENOMIC DNA]</scope>
    <source>
        <strain evidence="5">IPU010</strain>
    </source>
</reference>
<dbReference type="GO" id="GO:0005576">
    <property type="term" value="C:extracellular region"/>
    <property type="evidence" value="ECO:0007669"/>
    <property type="project" value="TreeGrafter"/>
</dbReference>
<evidence type="ECO:0000256" key="3">
    <source>
        <dbReference type="SAM" id="SignalP"/>
    </source>
</evidence>
<reference evidence="8" key="2">
    <citation type="journal article" date="2016" name="Genome Announc.">
        <title>Genome sequence of Ustilaginoidea virens IPU010, a rice pathogenic fungus causing false smut.</title>
        <authorList>
            <person name="Kumagai T."/>
            <person name="Ishii T."/>
            <person name="Terai G."/>
            <person name="Umemura M."/>
            <person name="Machida M."/>
            <person name="Asai K."/>
        </authorList>
    </citation>
    <scope>NUCLEOTIDE SEQUENCE [LARGE SCALE GENOMIC DNA]</scope>
    <source>
        <strain evidence="8">IPU010</strain>
    </source>
</reference>
<dbReference type="GO" id="GO:0005975">
    <property type="term" value="P:carbohydrate metabolic process"/>
    <property type="evidence" value="ECO:0007669"/>
    <property type="project" value="InterPro"/>
</dbReference>
<evidence type="ECO:0000256" key="2">
    <source>
        <dbReference type="ARBA" id="ARBA00023026"/>
    </source>
</evidence>
<evidence type="ECO:0000313" key="7">
    <source>
        <dbReference type="Proteomes" id="UP000027002"/>
    </source>
</evidence>
<dbReference type="PANTHER" id="PTHR11177:SF378">
    <property type="entry name" value="CHITINASE"/>
    <property type="match status" value="1"/>
</dbReference>
<dbReference type="RefSeq" id="XP_042996672.1">
    <property type="nucleotide sequence ID" value="XM_043140738.1"/>
</dbReference>
<feature type="domain" description="GH18" evidence="4">
    <location>
        <begin position="28"/>
        <end position="383"/>
    </location>
</feature>
<dbReference type="EMBL" id="CP072754">
    <property type="protein sequence ID" value="QUC18999.1"/>
    <property type="molecule type" value="Genomic_DNA"/>
</dbReference>
<dbReference type="GeneID" id="66064018"/>
<dbReference type="GO" id="GO:0008843">
    <property type="term" value="F:endochitinase activity"/>
    <property type="evidence" value="ECO:0007669"/>
    <property type="project" value="UniProtKB-EC"/>
</dbReference>
<dbReference type="InterPro" id="IPR001223">
    <property type="entry name" value="Glyco_hydro18_cat"/>
</dbReference>
<accession>A0A1B5L438</accession>
<feature type="signal peptide" evidence="3">
    <location>
        <begin position="1"/>
        <end position="22"/>
    </location>
</feature>
<dbReference type="PROSITE" id="PS51910">
    <property type="entry name" value="GH18_2"/>
    <property type="match status" value="1"/>
</dbReference>
<feature type="chain" id="PRO_5033266653" description="chitinase" evidence="3">
    <location>
        <begin position="23"/>
        <end position="393"/>
    </location>
</feature>
<dbReference type="GO" id="GO:0006032">
    <property type="term" value="P:chitin catabolic process"/>
    <property type="evidence" value="ECO:0007669"/>
    <property type="project" value="TreeGrafter"/>
</dbReference>
<dbReference type="InterPro" id="IPR017853">
    <property type="entry name" value="GH"/>
</dbReference>
<dbReference type="AlphaFoldDB" id="A0A1B5L438"/>
<organism evidence="5 8">
    <name type="scientific">Ustilaginoidea virens</name>
    <name type="common">Rice false smut fungus</name>
    <name type="synonym">Villosiclava virens</name>
    <dbReference type="NCBI Taxonomy" id="1159556"/>
    <lineage>
        <taxon>Eukaryota</taxon>
        <taxon>Fungi</taxon>
        <taxon>Dikarya</taxon>
        <taxon>Ascomycota</taxon>
        <taxon>Pezizomycotina</taxon>
        <taxon>Sordariomycetes</taxon>
        <taxon>Hypocreomycetidae</taxon>
        <taxon>Hypocreales</taxon>
        <taxon>Clavicipitaceae</taxon>
        <taxon>Ustilaginoidea</taxon>
    </lineage>
</organism>
<evidence type="ECO:0000313" key="5">
    <source>
        <dbReference type="EMBL" id="GAO17890.1"/>
    </source>
</evidence>
<protein>
    <recommendedName>
        <fullName evidence="1">chitinase</fullName>
        <ecNumber evidence="1">3.2.1.14</ecNumber>
    </recommendedName>
</protein>
<dbReference type="EC" id="3.2.1.14" evidence="1"/>
<proteinExistence type="predicted"/>
<dbReference type="FunFam" id="3.20.20.80:FF:000159">
    <property type="entry name" value="Class V chitinase, putative"/>
    <property type="match status" value="1"/>
</dbReference>
<keyword evidence="3" id="KW-0732">Signal</keyword>
<dbReference type="OrthoDB" id="73875at2759"/>
<dbReference type="GO" id="GO:0008061">
    <property type="term" value="F:chitin binding"/>
    <property type="evidence" value="ECO:0007669"/>
    <property type="project" value="InterPro"/>
</dbReference>
<dbReference type="Proteomes" id="UP000054053">
    <property type="component" value="Unassembled WGS sequence"/>
</dbReference>
<dbReference type="EMBL" id="BBTG02000013">
    <property type="protein sequence ID" value="GAO17890.1"/>
    <property type="molecule type" value="Genomic_DNA"/>
</dbReference>
<sequence>MRCSKSCAVFLLLFAQATMAVASDSSPIRCIMYLTGQHNVVPSNKSLRDHITHVALAFMRSDVFNSEDEHPDFPLFTSVTQVRNQFNPGTKIMVAVGGWGDSQGFETACRDEASRSRWCGNVRKMIDGAGADGVDIDWEYPGGNRDDYKIIPNEKRAWEIEAFVQLLMDLRRAIGPDKILSIAVPGLSRDMMAFTADTLPRIVEQVDFINVMTYDLLNRRDTVVKHHSGVAASLASIQTYRERGAPPQMLNLGLAYYVKWAMTEECDYGDPLACPTQVLEDPDTGADLGRTGAFSWHDAVPEELAPSFARAMADGRYFEDGSYGYLDPAERRWWTFDTEKVIPRKFDDIVRPQRLGGVFAWGLGEDAPQFSLLSATVDELERLGDNNTDRDEL</sequence>
<evidence type="ECO:0000256" key="1">
    <source>
        <dbReference type="ARBA" id="ARBA00012729"/>
    </source>
</evidence>
<dbReference type="InterPro" id="IPR050314">
    <property type="entry name" value="Glycosyl_Hydrlase_18"/>
</dbReference>
<dbReference type="Pfam" id="PF00704">
    <property type="entry name" value="Glyco_hydro_18"/>
    <property type="match status" value="1"/>
</dbReference>
<gene>
    <name evidence="6" type="ORF">UV8b_03240</name>
    <name evidence="5" type="ORF">UVI_02030130</name>
</gene>
<dbReference type="Proteomes" id="UP000027002">
    <property type="component" value="Chromosome 2"/>
</dbReference>
<name>A0A1B5L438_USTVR</name>
<dbReference type="SUPFAM" id="SSF51445">
    <property type="entry name" value="(Trans)glycosidases"/>
    <property type="match status" value="1"/>
</dbReference>
<reference evidence="6" key="3">
    <citation type="submission" date="2020-03" db="EMBL/GenBank/DDBJ databases">
        <title>A mixture of massive structural variations and highly conserved coding sequences in Ustilaginoidea virens genome.</title>
        <authorList>
            <person name="Zhang K."/>
            <person name="Zhao Z."/>
            <person name="Zhang Z."/>
            <person name="Li Y."/>
            <person name="Hsiang T."/>
            <person name="Sun W."/>
        </authorList>
    </citation>
    <scope>NUCLEOTIDE SEQUENCE</scope>
    <source>
        <strain evidence="6">UV-8b</strain>
    </source>
</reference>
<keyword evidence="2" id="KW-0843">Virulence</keyword>
<dbReference type="InterPro" id="IPR011583">
    <property type="entry name" value="Chitinase_II/V-like_cat"/>
</dbReference>
<dbReference type="KEGG" id="uvi:66064018"/>